<sequence>MKICRYGDAGFEKPGVMDSNNQLRDLSGIVGDVTPLTLPVILESLQSEEDILRLPVVPGSPRLGPPLSTVSKFVAIGLNYRDHALEASLPIPDEPVVFFKAPSCINGPDDDIIIPPHSTKLDWEAELGIVMARKAKQVSKEDALEHVAGYCIVNDVSDRGFQFQSSQWDKAKSCDTFGPMGPYIVTRDEVSDPQNLAIWLEVNGERRQDSHTSQMIFSVAEIVSYVSHYMTLMPGDVIATGTPDGVGLGMKPEPVWLREGDTIRIHVEKLGYQNQILKR</sequence>
<comment type="pathway">
    <text evidence="6">Aromatic compound metabolism; 4-hydroxyphenylacetate degradation; pyruvate and succinate semialdehyde from 4-hydroxyphenylacetate: step 4/7.</text>
</comment>
<dbReference type="GO" id="GO:0018800">
    <property type="term" value="F:5-oxopent-3-ene-1,2,5-tricarboxylate decarboxylase activity"/>
    <property type="evidence" value="ECO:0007669"/>
    <property type="project" value="UniProtKB-EC"/>
</dbReference>
<dbReference type="EMBL" id="CP059085">
    <property type="protein sequence ID" value="QTC48440.1"/>
    <property type="molecule type" value="Genomic_DNA"/>
</dbReference>
<gene>
    <name evidence="9" type="ORF">H0Z12_21880</name>
</gene>
<protein>
    <submittedName>
        <fullName evidence="9">Fumarylacetoacetate hydrolase family protein</fullName>
    </submittedName>
</protein>
<name>A0A8A4KFA6_PANAN</name>
<dbReference type="GO" id="GO:0016787">
    <property type="term" value="F:hydrolase activity"/>
    <property type="evidence" value="ECO:0007669"/>
    <property type="project" value="UniProtKB-KW"/>
</dbReference>
<dbReference type="SUPFAM" id="SSF56529">
    <property type="entry name" value="FAH"/>
    <property type="match status" value="1"/>
</dbReference>
<evidence type="ECO:0000313" key="9">
    <source>
        <dbReference type="EMBL" id="QTC48440.1"/>
    </source>
</evidence>
<evidence type="ECO:0000256" key="1">
    <source>
        <dbReference type="ARBA" id="ARBA00010211"/>
    </source>
</evidence>
<dbReference type="GO" id="GO:0019752">
    <property type="term" value="P:carboxylic acid metabolic process"/>
    <property type="evidence" value="ECO:0007669"/>
    <property type="project" value="UniProtKB-ARBA"/>
</dbReference>
<dbReference type="InterPro" id="IPR011234">
    <property type="entry name" value="Fumarylacetoacetase-like_C"/>
</dbReference>
<dbReference type="RefSeq" id="WP_019105490.1">
    <property type="nucleotide sequence ID" value="NZ_CAEI01000108.1"/>
</dbReference>
<feature type="domain" description="Fumarylacetoacetase-like C-terminal" evidence="8">
    <location>
        <begin position="72"/>
        <end position="273"/>
    </location>
</feature>
<dbReference type="PANTHER" id="PTHR42796">
    <property type="entry name" value="FUMARYLACETOACETATE HYDROLASE DOMAIN-CONTAINING PROTEIN 2A-RELATED"/>
    <property type="match status" value="1"/>
</dbReference>
<comment type="similarity">
    <text evidence="1">Belongs to the FAH family.</text>
</comment>
<dbReference type="PANTHER" id="PTHR42796:SF4">
    <property type="entry name" value="FUMARYLACETOACETATE HYDROLASE DOMAIN-CONTAINING PROTEIN 2A"/>
    <property type="match status" value="1"/>
</dbReference>
<evidence type="ECO:0000256" key="4">
    <source>
        <dbReference type="ARBA" id="ARBA00052790"/>
    </source>
</evidence>
<geneLocation type="plasmid" evidence="9 10">
    <name>pOC5aB</name>
</geneLocation>
<comment type="function">
    <text evidence="5">Decarboxylates OPET (5-oxo-pent-3-ene-1,2,5-tricarboxylic acid) into HHDD (2-hydroxy-hept-2,4-diene-1,7-dioate) and isomerizes it to OHED (2-oxo-hept-3-ene-1,7-dioate).</text>
</comment>
<evidence type="ECO:0000256" key="3">
    <source>
        <dbReference type="ARBA" id="ARBA00051258"/>
    </source>
</evidence>
<dbReference type="Proteomes" id="UP000663901">
    <property type="component" value="Plasmid pOC5aB"/>
</dbReference>
<dbReference type="GeneID" id="99739214"/>
<evidence type="ECO:0000259" key="8">
    <source>
        <dbReference type="Pfam" id="PF01557"/>
    </source>
</evidence>
<evidence type="ECO:0000313" key="10">
    <source>
        <dbReference type="Proteomes" id="UP000663901"/>
    </source>
</evidence>
<dbReference type="FunFam" id="3.90.850.10:FF:000002">
    <property type="entry name" value="2-hydroxyhepta-2,4-diene-1,7-dioate isomerase"/>
    <property type="match status" value="1"/>
</dbReference>
<comment type="catalytic activity">
    <reaction evidence="4">
        <text>(2E,4Z)-5-hydroxypenta-2,4-diene-1,2,5-tricarboxylate = (3E,5R)-5-carboxy-2-oxohept-3-enedioate</text>
        <dbReference type="Rhea" id="RHEA:18813"/>
        <dbReference type="ChEBI" id="CHEBI:47961"/>
        <dbReference type="ChEBI" id="CHEBI:87491"/>
        <dbReference type="EC" id="5.3.3.10"/>
    </reaction>
</comment>
<dbReference type="GO" id="GO:0008704">
    <property type="term" value="F:5-carboxymethyl-2-hydroxymuconate delta-isomerase activity"/>
    <property type="evidence" value="ECO:0007669"/>
    <property type="project" value="UniProtKB-EC"/>
</dbReference>
<dbReference type="InterPro" id="IPR051121">
    <property type="entry name" value="FAH"/>
</dbReference>
<keyword evidence="9" id="KW-0378">Hydrolase</keyword>
<comment type="pathway">
    <text evidence="7">Aromatic compound metabolism; 4-hydroxyphenylacetate degradation; pyruvate and succinate semialdehyde from 4-hydroxyphenylacetate: step 5/7.</text>
</comment>
<dbReference type="AlphaFoldDB" id="A0A8A4KFA6"/>
<evidence type="ECO:0000256" key="7">
    <source>
        <dbReference type="ARBA" id="ARBA00060680"/>
    </source>
</evidence>
<evidence type="ECO:0000256" key="5">
    <source>
        <dbReference type="ARBA" id="ARBA00057150"/>
    </source>
</evidence>
<organism evidence="9 10">
    <name type="scientific">Pantoea ananas</name>
    <name type="common">Erwinia uredovora</name>
    <dbReference type="NCBI Taxonomy" id="553"/>
    <lineage>
        <taxon>Bacteria</taxon>
        <taxon>Pseudomonadati</taxon>
        <taxon>Pseudomonadota</taxon>
        <taxon>Gammaproteobacteria</taxon>
        <taxon>Enterobacterales</taxon>
        <taxon>Erwiniaceae</taxon>
        <taxon>Pantoea</taxon>
    </lineage>
</organism>
<keyword evidence="9" id="KW-0614">Plasmid</keyword>
<dbReference type="Gene3D" id="3.90.850.10">
    <property type="entry name" value="Fumarylacetoacetase-like, C-terminal domain"/>
    <property type="match status" value="1"/>
</dbReference>
<proteinExistence type="inferred from homology"/>
<comment type="catalytic activity">
    <reaction evidence="3">
        <text>(3E,5R)-5-carboxy-2-oxohept-3-enedioate + H(+) = (4Z)-2-oxohept-4-enedioate + CO2</text>
        <dbReference type="Rhea" id="RHEA:14397"/>
        <dbReference type="ChEBI" id="CHEBI:15378"/>
        <dbReference type="ChEBI" id="CHEBI:16526"/>
        <dbReference type="ChEBI" id="CHEBI:87491"/>
        <dbReference type="ChEBI" id="CHEBI:87507"/>
        <dbReference type="EC" id="4.1.1.68"/>
    </reaction>
</comment>
<dbReference type="Pfam" id="PF01557">
    <property type="entry name" value="FAA_hydrolase"/>
    <property type="match status" value="1"/>
</dbReference>
<evidence type="ECO:0000256" key="6">
    <source>
        <dbReference type="ARBA" id="ARBA00060569"/>
    </source>
</evidence>
<reference evidence="9" key="1">
    <citation type="submission" date="2020-07" db="EMBL/GenBank/DDBJ databases">
        <title>Genome Sequences for Panteoa spp. that cause Center Rot in Onions.</title>
        <authorList>
            <person name="Asselin J.A."/>
            <person name="Helmann T."/>
            <person name="Beer S."/>
            <person name="Stodghill P."/>
        </authorList>
    </citation>
    <scope>NUCLEOTIDE SEQUENCE</scope>
    <source>
        <strain evidence="9">OC5a</strain>
        <plasmid evidence="9">pOC5aB</plasmid>
    </source>
</reference>
<dbReference type="GO" id="GO:0046872">
    <property type="term" value="F:metal ion binding"/>
    <property type="evidence" value="ECO:0007669"/>
    <property type="project" value="UniProtKB-KW"/>
</dbReference>
<keyword evidence="2" id="KW-0479">Metal-binding</keyword>
<accession>A0A8A4KFA6</accession>
<dbReference type="InterPro" id="IPR036663">
    <property type="entry name" value="Fumarylacetoacetase_C_sf"/>
</dbReference>
<evidence type="ECO:0000256" key="2">
    <source>
        <dbReference type="ARBA" id="ARBA00022723"/>
    </source>
</evidence>